<dbReference type="InterPro" id="IPR036425">
    <property type="entry name" value="MoaB/Mog-like_dom_sf"/>
</dbReference>
<dbReference type="Gene3D" id="3.40.980.10">
    <property type="entry name" value="MoaB/Mog-like domain"/>
    <property type="match status" value="1"/>
</dbReference>
<dbReference type="PANTHER" id="PTHR10192">
    <property type="entry name" value="MOLYBDOPTERIN BIOSYNTHESIS PROTEIN"/>
    <property type="match status" value="1"/>
</dbReference>
<reference evidence="10" key="1">
    <citation type="journal article" date="2019" name="Int. J. Syst. Evol. Microbiol.">
        <title>The Global Catalogue of Microorganisms (GCM) 10K type strain sequencing project: providing services to taxonomists for standard genome sequencing and annotation.</title>
        <authorList>
            <consortium name="The Broad Institute Genomics Platform"/>
            <consortium name="The Broad Institute Genome Sequencing Center for Infectious Disease"/>
            <person name="Wu L."/>
            <person name="Ma J."/>
        </authorList>
    </citation>
    <scope>NUCLEOTIDE SEQUENCE [LARGE SCALE GENOMIC DNA]</scope>
    <source>
        <strain evidence="10">WLHS5</strain>
    </source>
</reference>
<dbReference type="RefSeq" id="WP_380666117.1">
    <property type="nucleotide sequence ID" value="NZ_JBHTCJ010000003.1"/>
</dbReference>
<evidence type="ECO:0000256" key="5">
    <source>
        <dbReference type="ARBA" id="ARBA00023150"/>
    </source>
</evidence>
<evidence type="ECO:0000256" key="1">
    <source>
        <dbReference type="ARBA" id="ARBA00002901"/>
    </source>
</evidence>
<keyword evidence="4 7" id="KW-0500">Molybdenum</keyword>
<dbReference type="EMBL" id="JBHTCJ010000003">
    <property type="protein sequence ID" value="MFC7341351.1"/>
    <property type="molecule type" value="Genomic_DNA"/>
</dbReference>
<dbReference type="SUPFAM" id="SSF63867">
    <property type="entry name" value="MoeA C-terminal domain-like"/>
    <property type="match status" value="1"/>
</dbReference>
<protein>
    <recommendedName>
        <fullName evidence="7">Molybdopterin molybdenumtransferase</fullName>
        <ecNumber evidence="7">2.10.1.1</ecNumber>
    </recommendedName>
</protein>
<gene>
    <name evidence="9" type="primary">glp</name>
    <name evidence="9" type="ORF">ACFQRI_07985</name>
</gene>
<keyword evidence="10" id="KW-1185">Reference proteome</keyword>
<comment type="similarity">
    <text evidence="3 7">Belongs to the MoeA family.</text>
</comment>
<dbReference type="SMART" id="SM00852">
    <property type="entry name" value="MoCF_biosynth"/>
    <property type="match status" value="1"/>
</dbReference>
<keyword evidence="7" id="KW-0479">Metal-binding</keyword>
<dbReference type="InterPro" id="IPR001453">
    <property type="entry name" value="MoaB/Mog_dom"/>
</dbReference>
<dbReference type="Gene3D" id="2.40.340.10">
    <property type="entry name" value="MoeA, C-terminal, domain IV"/>
    <property type="match status" value="1"/>
</dbReference>
<dbReference type="Proteomes" id="UP001596504">
    <property type="component" value="Unassembled WGS sequence"/>
</dbReference>
<dbReference type="SUPFAM" id="SSF63882">
    <property type="entry name" value="MoeA N-terminal region -like"/>
    <property type="match status" value="1"/>
</dbReference>
<keyword evidence="5 7" id="KW-0501">Molybdenum cofactor biosynthesis</keyword>
<evidence type="ECO:0000313" key="10">
    <source>
        <dbReference type="Proteomes" id="UP001596504"/>
    </source>
</evidence>
<comment type="catalytic activity">
    <reaction evidence="6">
        <text>adenylyl-molybdopterin + molybdate = Mo-molybdopterin + AMP + H(+)</text>
        <dbReference type="Rhea" id="RHEA:35047"/>
        <dbReference type="ChEBI" id="CHEBI:15378"/>
        <dbReference type="ChEBI" id="CHEBI:36264"/>
        <dbReference type="ChEBI" id="CHEBI:62727"/>
        <dbReference type="ChEBI" id="CHEBI:71302"/>
        <dbReference type="ChEBI" id="CHEBI:456215"/>
        <dbReference type="EC" id="2.10.1.1"/>
    </reaction>
</comment>
<dbReference type="InterPro" id="IPR005111">
    <property type="entry name" value="MoeA_C_domain_IV"/>
</dbReference>
<dbReference type="NCBIfam" id="NF045515">
    <property type="entry name" value="Glp_gephyrin"/>
    <property type="match status" value="1"/>
</dbReference>
<feature type="domain" description="MoaB/Mog" evidence="8">
    <location>
        <begin position="178"/>
        <end position="317"/>
    </location>
</feature>
<dbReference type="PANTHER" id="PTHR10192:SF5">
    <property type="entry name" value="GEPHYRIN"/>
    <property type="match status" value="1"/>
</dbReference>
<dbReference type="EC" id="2.10.1.1" evidence="7"/>
<evidence type="ECO:0000313" key="9">
    <source>
        <dbReference type="EMBL" id="MFC7341351.1"/>
    </source>
</evidence>
<evidence type="ECO:0000256" key="2">
    <source>
        <dbReference type="ARBA" id="ARBA00005046"/>
    </source>
</evidence>
<comment type="pathway">
    <text evidence="2 7">Cofactor biosynthesis; molybdopterin biosynthesis.</text>
</comment>
<organism evidence="9 10">
    <name type="scientific">Saccharopolyspora griseoalba</name>
    <dbReference type="NCBI Taxonomy" id="1431848"/>
    <lineage>
        <taxon>Bacteria</taxon>
        <taxon>Bacillati</taxon>
        <taxon>Actinomycetota</taxon>
        <taxon>Actinomycetes</taxon>
        <taxon>Pseudonocardiales</taxon>
        <taxon>Pseudonocardiaceae</taxon>
        <taxon>Saccharopolyspora</taxon>
    </lineage>
</organism>
<evidence type="ECO:0000256" key="3">
    <source>
        <dbReference type="ARBA" id="ARBA00010763"/>
    </source>
</evidence>
<proteinExistence type="inferred from homology"/>
<dbReference type="Gene3D" id="2.170.190.11">
    <property type="entry name" value="Molybdopterin biosynthesis moea protein, domain 3"/>
    <property type="match status" value="1"/>
</dbReference>
<dbReference type="Pfam" id="PF03453">
    <property type="entry name" value="MoeA_N"/>
    <property type="match status" value="1"/>
</dbReference>
<dbReference type="CDD" id="cd00887">
    <property type="entry name" value="MoeA"/>
    <property type="match status" value="1"/>
</dbReference>
<keyword evidence="7" id="KW-0460">Magnesium</keyword>
<sequence>MRSVDEQLARVLQAAVRPAPVRVAISEAQGLLCAEEVVAERALPGFDQAAVDGYAVRSVDVQSAAEETVVLPVVGEIPAGSRQPRRLQPGQAVKVATGAPLPTLADAVVPLGHTDEHPAKVTVNEPVPSAAFVRRTGEDVQTGDVAVRRGAPIGSAQVGLLAAVGRDKVLVHPRPRVSLISLGEELVDVDRTPGQGQVYDVNSYALSAAARDAGAEVARVGIADTDPRRLREVVEGRLLLSEIVVIAGGVGGASGAEVRSALADLGELDDDRVAMQPGSVQSFGRLGPDEIPTFVLPGNPVSALVAFEVLVRPLIRSALGKQNPHRRTVSAELLSPITAAPGRQGFLRGQLVRDPKNGSYLVQPLGTSGSHLLASLAEANCLIVIDENTTEVAAGEDVQVRFLSQRS</sequence>
<dbReference type="Pfam" id="PF03454">
    <property type="entry name" value="MoeA_C"/>
    <property type="match status" value="1"/>
</dbReference>
<evidence type="ECO:0000256" key="6">
    <source>
        <dbReference type="ARBA" id="ARBA00047317"/>
    </source>
</evidence>
<comment type="caution">
    <text evidence="9">The sequence shown here is derived from an EMBL/GenBank/DDBJ whole genome shotgun (WGS) entry which is preliminary data.</text>
</comment>
<dbReference type="InterPro" id="IPR036688">
    <property type="entry name" value="MoeA_C_domain_IV_sf"/>
</dbReference>
<name>A0ABW2LII9_9PSEU</name>
<evidence type="ECO:0000259" key="8">
    <source>
        <dbReference type="SMART" id="SM00852"/>
    </source>
</evidence>
<dbReference type="InterPro" id="IPR036135">
    <property type="entry name" value="MoeA_linker/N_sf"/>
</dbReference>
<comment type="cofactor">
    <cofactor evidence="7">
        <name>Mg(2+)</name>
        <dbReference type="ChEBI" id="CHEBI:18420"/>
    </cofactor>
</comment>
<accession>A0ABW2LII9</accession>
<dbReference type="Pfam" id="PF00994">
    <property type="entry name" value="MoCF_biosynth"/>
    <property type="match status" value="1"/>
</dbReference>
<evidence type="ECO:0000256" key="4">
    <source>
        <dbReference type="ARBA" id="ARBA00022505"/>
    </source>
</evidence>
<dbReference type="Gene3D" id="3.90.105.10">
    <property type="entry name" value="Molybdopterin biosynthesis moea protein, domain 2"/>
    <property type="match status" value="1"/>
</dbReference>
<dbReference type="InterPro" id="IPR005110">
    <property type="entry name" value="MoeA_linker/N"/>
</dbReference>
<dbReference type="SUPFAM" id="SSF53218">
    <property type="entry name" value="Molybdenum cofactor biosynthesis proteins"/>
    <property type="match status" value="1"/>
</dbReference>
<dbReference type="InterPro" id="IPR038987">
    <property type="entry name" value="MoeA-like"/>
</dbReference>
<keyword evidence="7" id="KW-0808">Transferase</keyword>
<comment type="function">
    <text evidence="1 7">Catalyzes the insertion of molybdate into adenylated molybdopterin with the concomitant release of AMP.</text>
</comment>
<evidence type="ECO:0000256" key="7">
    <source>
        <dbReference type="RuleBase" id="RU365090"/>
    </source>
</evidence>